<dbReference type="SUPFAM" id="SSF46689">
    <property type="entry name" value="Homeodomain-like"/>
    <property type="match status" value="1"/>
</dbReference>
<name>A0A160MXG7_9GAMM</name>
<sequence>MPALTGLSERLASTHLADPAALEEAAIEPAAGALHVDAVHRPSSVAPTARDACRVSDAASWIETRAHEDGGAPSLDVLAHLAGLSPWHFLRVFRSVMGMSASAYRAAQKH</sequence>
<evidence type="ECO:0000313" key="5">
    <source>
        <dbReference type="Proteomes" id="UP000077255"/>
    </source>
</evidence>
<protein>
    <recommendedName>
        <fullName evidence="3">HTH araC/xylS-type domain-containing protein</fullName>
    </recommendedName>
</protein>
<accession>A0A160MXG7</accession>
<keyword evidence="5" id="KW-1185">Reference proteome</keyword>
<dbReference type="OrthoDB" id="9783876at2"/>
<organism evidence="4 5">
    <name type="scientific">Dyella thiooxydans</name>
    <dbReference type="NCBI Taxonomy" id="445710"/>
    <lineage>
        <taxon>Bacteria</taxon>
        <taxon>Pseudomonadati</taxon>
        <taxon>Pseudomonadota</taxon>
        <taxon>Gammaproteobacteria</taxon>
        <taxon>Lysobacterales</taxon>
        <taxon>Rhodanobacteraceae</taxon>
        <taxon>Dyella</taxon>
    </lineage>
</organism>
<dbReference type="RefSeq" id="WP_157468995.1">
    <property type="nucleotide sequence ID" value="NZ_CP014841.1"/>
</dbReference>
<dbReference type="KEGG" id="dtx:ATSB10_03960"/>
<dbReference type="PATRIC" id="fig|445710.3.peg.395"/>
<dbReference type="GO" id="GO:0043565">
    <property type="term" value="F:sequence-specific DNA binding"/>
    <property type="evidence" value="ECO:0007669"/>
    <property type="project" value="InterPro"/>
</dbReference>
<evidence type="ECO:0000313" key="4">
    <source>
        <dbReference type="EMBL" id="AND67850.1"/>
    </source>
</evidence>
<keyword evidence="1" id="KW-0805">Transcription regulation</keyword>
<dbReference type="InterPro" id="IPR009057">
    <property type="entry name" value="Homeodomain-like_sf"/>
</dbReference>
<gene>
    <name evidence="4" type="ORF">ATSB10_03960</name>
</gene>
<dbReference type="Proteomes" id="UP000077255">
    <property type="component" value="Chromosome"/>
</dbReference>
<dbReference type="PROSITE" id="PS01124">
    <property type="entry name" value="HTH_ARAC_FAMILY_2"/>
    <property type="match status" value="1"/>
</dbReference>
<dbReference type="GO" id="GO:0003700">
    <property type="term" value="F:DNA-binding transcription factor activity"/>
    <property type="evidence" value="ECO:0007669"/>
    <property type="project" value="InterPro"/>
</dbReference>
<keyword evidence="2" id="KW-0804">Transcription</keyword>
<evidence type="ECO:0000256" key="1">
    <source>
        <dbReference type="ARBA" id="ARBA00023015"/>
    </source>
</evidence>
<feature type="domain" description="HTH araC/xylS-type" evidence="3">
    <location>
        <begin position="56"/>
        <end position="110"/>
    </location>
</feature>
<dbReference type="InterPro" id="IPR018060">
    <property type="entry name" value="HTH_AraC"/>
</dbReference>
<dbReference type="AlphaFoldDB" id="A0A160MXG7"/>
<evidence type="ECO:0000256" key="2">
    <source>
        <dbReference type="ARBA" id="ARBA00023163"/>
    </source>
</evidence>
<evidence type="ECO:0000259" key="3">
    <source>
        <dbReference type="PROSITE" id="PS01124"/>
    </source>
</evidence>
<dbReference type="EMBL" id="CP014841">
    <property type="protein sequence ID" value="AND67850.1"/>
    <property type="molecule type" value="Genomic_DNA"/>
</dbReference>
<proteinExistence type="predicted"/>
<dbReference type="Gene3D" id="1.10.10.60">
    <property type="entry name" value="Homeodomain-like"/>
    <property type="match status" value="1"/>
</dbReference>
<reference evidence="4 5" key="1">
    <citation type="submission" date="2016-02" db="EMBL/GenBank/DDBJ databases">
        <title>Complete genome sequencing and analysis of ATSB10, Dyella thiooxydans isolated from rhizosphere soil of sunflower (Helianthus annuus L.).</title>
        <authorList>
            <person name="Lee Y."/>
            <person name="Hwangbo K."/>
            <person name="Chung H."/>
            <person name="Yoo J."/>
            <person name="Kim K.Y."/>
            <person name="Sa T.M."/>
            <person name="Um Y."/>
            <person name="Madhaiyan M."/>
        </authorList>
    </citation>
    <scope>NUCLEOTIDE SEQUENCE [LARGE SCALE GENOMIC DNA]</scope>
    <source>
        <strain evidence="4 5">ATSB10</strain>
    </source>
</reference>